<dbReference type="InterPro" id="IPR050922">
    <property type="entry name" value="LytR/CpsA/Psr_CW_biosynth"/>
</dbReference>
<evidence type="ECO:0000313" key="5">
    <source>
        <dbReference type="EMBL" id="MDK6695373.1"/>
    </source>
</evidence>
<accession>A0AAW6XVA4</accession>
<dbReference type="EMBL" id="JASOGJ010000002">
    <property type="protein sequence ID" value="MDK6695373.1"/>
    <property type="molecule type" value="Genomic_DNA"/>
</dbReference>
<gene>
    <name evidence="5" type="ORF">QP177_02150</name>
    <name evidence="6" type="ORF">QP372_00375</name>
</gene>
<protein>
    <submittedName>
        <fullName evidence="6">LCP family protein</fullName>
    </submittedName>
</protein>
<feature type="transmembrane region" description="Helical" evidence="3">
    <location>
        <begin position="152"/>
        <end position="175"/>
    </location>
</feature>
<evidence type="ECO:0000256" key="3">
    <source>
        <dbReference type="SAM" id="Phobius"/>
    </source>
</evidence>
<dbReference type="Proteomes" id="UP001237784">
    <property type="component" value="Unassembled WGS sequence"/>
</dbReference>
<dbReference type="Gene3D" id="3.40.630.190">
    <property type="entry name" value="LCP protein"/>
    <property type="match status" value="1"/>
</dbReference>
<reference evidence="6 8" key="1">
    <citation type="submission" date="2023-05" db="EMBL/GenBank/DDBJ databases">
        <title>Cataloging the Phylogenetic Diversity of Human Bladder Bacteria.</title>
        <authorList>
            <person name="Du J."/>
        </authorList>
    </citation>
    <scope>NUCLEOTIDE SEQUENCE</scope>
    <source>
        <strain evidence="6">UMB6789</strain>
        <strain evidence="5 8">UMB9230</strain>
    </source>
</reference>
<dbReference type="PANTHER" id="PTHR33392">
    <property type="entry name" value="POLYISOPRENYL-TEICHOIC ACID--PEPTIDOGLYCAN TEICHOIC ACID TRANSFERASE TAGU"/>
    <property type="match status" value="1"/>
</dbReference>
<feature type="compositionally biased region" description="Polar residues" evidence="2">
    <location>
        <begin position="9"/>
        <end position="21"/>
    </location>
</feature>
<dbReference type="PANTHER" id="PTHR33392:SF6">
    <property type="entry name" value="POLYISOPRENYL-TEICHOIC ACID--PEPTIDOGLYCAN TEICHOIC ACID TRANSFERASE TAGU"/>
    <property type="match status" value="1"/>
</dbReference>
<evidence type="ECO:0000256" key="1">
    <source>
        <dbReference type="ARBA" id="ARBA00006068"/>
    </source>
</evidence>
<comment type="caution">
    <text evidence="6">The sequence shown here is derived from an EMBL/GenBank/DDBJ whole genome shotgun (WGS) entry which is preliminary data.</text>
</comment>
<dbReference type="InterPro" id="IPR004474">
    <property type="entry name" value="LytR_CpsA_psr"/>
</dbReference>
<dbReference type="EMBL" id="JASOME010000001">
    <property type="protein sequence ID" value="MDK7062982.1"/>
    <property type="molecule type" value="Genomic_DNA"/>
</dbReference>
<evidence type="ECO:0000256" key="2">
    <source>
        <dbReference type="SAM" id="MobiDB-lite"/>
    </source>
</evidence>
<evidence type="ECO:0000313" key="6">
    <source>
        <dbReference type="EMBL" id="MDK7062982.1"/>
    </source>
</evidence>
<feature type="domain" description="Cell envelope-related transcriptional attenuator" evidence="4">
    <location>
        <begin position="216"/>
        <end position="358"/>
    </location>
</feature>
<keyword evidence="3" id="KW-0812">Transmembrane</keyword>
<dbReference type="RefSeq" id="WP_004113177.1">
    <property type="nucleotide sequence ID" value="NZ_CP083172.1"/>
</dbReference>
<dbReference type="Proteomes" id="UP001240561">
    <property type="component" value="Unassembled WGS sequence"/>
</dbReference>
<feature type="compositionally biased region" description="Polar residues" evidence="2">
    <location>
        <begin position="29"/>
        <end position="43"/>
    </location>
</feature>
<dbReference type="Pfam" id="PF03816">
    <property type="entry name" value="LytR_cpsA_psr"/>
    <property type="match status" value="1"/>
</dbReference>
<proteinExistence type="inferred from homology"/>
<keyword evidence="3" id="KW-1133">Transmembrane helix</keyword>
<feature type="region of interest" description="Disordered" evidence="2">
    <location>
        <begin position="64"/>
        <end position="92"/>
    </location>
</feature>
<name>A0AAW6XVA4_GARVA</name>
<feature type="region of interest" description="Disordered" evidence="2">
    <location>
        <begin position="1"/>
        <end position="51"/>
    </location>
</feature>
<dbReference type="NCBIfam" id="TIGR00350">
    <property type="entry name" value="lytR_cpsA_psr"/>
    <property type="match status" value="1"/>
</dbReference>
<sequence>MSQQRPEDASGNQNNPPSFAPSNRRKNKNGSYSHNTSANNGNAIPSFPPKQNHKFKEIENQNSQINQKAPSFAPTSRKNGNTSHPKISNITPSINVQPISTAYSNSESYMISPESYIGTSNKIFEKPDDVESIDNPANNPIGYRKKHHFLKYLTLLLVTLLIIVGVCGALSWNWVDSQIKREPWLTNTEDTQETTWLILGSDQREGEEAKEITGFRTDTILVLTKPVSGHSSLISIPRDSLVSINGQQMKINTVAQDIGKQALTKTVEKITGHKIDHVAEIKFEGLTKVVNSLGGIDLCYNRTVNDAYSGLNWTAGCHSVDGTVALAFSRMRYADPQSDFGRAARQRMVISAIMKKALSSSTLTNFGTVKGFAKASLDSAMLDENTNPGTLLNMGLAFKEATGKDGVTGTVYWTNPDYEVYGVGSSVLLDDAKNIELFNQLSAGTHAPGSVGTLAELMNQQ</sequence>
<evidence type="ECO:0000313" key="7">
    <source>
        <dbReference type="Proteomes" id="UP001237784"/>
    </source>
</evidence>
<dbReference type="AlphaFoldDB" id="A0AAW6XVA4"/>
<evidence type="ECO:0000259" key="4">
    <source>
        <dbReference type="Pfam" id="PF03816"/>
    </source>
</evidence>
<keyword evidence="3" id="KW-0472">Membrane</keyword>
<organism evidence="6 7">
    <name type="scientific">Gardnerella vaginalis</name>
    <dbReference type="NCBI Taxonomy" id="2702"/>
    <lineage>
        <taxon>Bacteria</taxon>
        <taxon>Bacillati</taxon>
        <taxon>Actinomycetota</taxon>
        <taxon>Actinomycetes</taxon>
        <taxon>Bifidobacteriales</taxon>
        <taxon>Bifidobacteriaceae</taxon>
        <taxon>Gardnerella</taxon>
    </lineage>
</organism>
<comment type="similarity">
    <text evidence="1">Belongs to the LytR/CpsA/Psr (LCP) family.</text>
</comment>
<evidence type="ECO:0000313" key="8">
    <source>
        <dbReference type="Proteomes" id="UP001240561"/>
    </source>
</evidence>